<dbReference type="PANTHER" id="PTHR46212:SF3">
    <property type="entry name" value="GH27120P"/>
    <property type="match status" value="1"/>
</dbReference>
<feature type="region of interest" description="Disordered" evidence="6">
    <location>
        <begin position="1"/>
        <end position="35"/>
    </location>
</feature>
<keyword evidence="3" id="KW-0479">Metal-binding</keyword>
<comment type="caution">
    <text evidence="8">The sequence shown here is derived from an EMBL/GenBank/DDBJ whole genome shotgun (WGS) entry which is preliminary data.</text>
</comment>
<keyword evidence="2" id="KW-0963">Cytoplasm</keyword>
<dbReference type="InterPro" id="IPR051426">
    <property type="entry name" value="Peflin/Sorcin_CaBP"/>
</dbReference>
<dbReference type="Gene3D" id="1.10.238.10">
    <property type="entry name" value="EF-hand"/>
    <property type="match status" value="2"/>
</dbReference>
<evidence type="ECO:0000256" key="5">
    <source>
        <dbReference type="ARBA" id="ARBA00022837"/>
    </source>
</evidence>
<dbReference type="GO" id="GO:0048306">
    <property type="term" value="F:calcium-dependent protein binding"/>
    <property type="evidence" value="ECO:0007669"/>
    <property type="project" value="UniProtKB-ARBA"/>
</dbReference>
<feature type="compositionally biased region" description="Polar residues" evidence="6">
    <location>
        <begin position="87"/>
        <end position="107"/>
    </location>
</feature>
<dbReference type="EMBL" id="VMNI01000020">
    <property type="protein sequence ID" value="TVO72865.1"/>
    <property type="molecule type" value="Genomic_DNA"/>
</dbReference>
<dbReference type="CDD" id="cd00051">
    <property type="entry name" value="EFh"/>
    <property type="match status" value="2"/>
</dbReference>
<evidence type="ECO:0000259" key="7">
    <source>
        <dbReference type="PROSITE" id="PS50222"/>
    </source>
</evidence>
<feature type="compositionally biased region" description="Low complexity" evidence="6">
    <location>
        <begin position="133"/>
        <end position="144"/>
    </location>
</feature>
<feature type="compositionally biased region" description="Polar residues" evidence="6">
    <location>
        <begin position="12"/>
        <end position="29"/>
    </location>
</feature>
<dbReference type="Pfam" id="PF13499">
    <property type="entry name" value="EF-hand_7"/>
    <property type="match status" value="1"/>
</dbReference>
<evidence type="ECO:0000256" key="6">
    <source>
        <dbReference type="SAM" id="MobiDB-lite"/>
    </source>
</evidence>
<feature type="domain" description="EF-hand" evidence="7">
    <location>
        <begin position="155"/>
        <end position="190"/>
    </location>
</feature>
<gene>
    <name evidence="8" type="ORF">FHP89_17880</name>
</gene>
<dbReference type="SUPFAM" id="SSF47473">
    <property type="entry name" value="EF-hand"/>
    <property type="match status" value="1"/>
</dbReference>
<dbReference type="PANTHER" id="PTHR46212">
    <property type="entry name" value="PEFLIN"/>
    <property type="match status" value="1"/>
</dbReference>
<dbReference type="InterPro" id="IPR011992">
    <property type="entry name" value="EF-hand-dom_pair"/>
</dbReference>
<feature type="compositionally biased region" description="Polar residues" evidence="6">
    <location>
        <begin position="55"/>
        <end position="67"/>
    </location>
</feature>
<feature type="region of interest" description="Disordered" evidence="6">
    <location>
        <begin position="55"/>
        <end position="207"/>
    </location>
</feature>
<keyword evidence="4" id="KW-0677">Repeat</keyword>
<feature type="domain" description="EF-hand" evidence="7">
    <location>
        <begin position="117"/>
        <end position="152"/>
    </location>
</feature>
<feature type="domain" description="EF-hand" evidence="7">
    <location>
        <begin position="67"/>
        <end position="102"/>
    </location>
</feature>
<keyword evidence="5" id="KW-0106">Calcium</keyword>
<accession>A0A557S640</accession>
<dbReference type="GO" id="GO:0005509">
    <property type="term" value="F:calcium ion binding"/>
    <property type="evidence" value="ECO:0007669"/>
    <property type="project" value="InterPro"/>
</dbReference>
<dbReference type="Pfam" id="PF13202">
    <property type="entry name" value="EF-hand_5"/>
    <property type="match status" value="2"/>
</dbReference>
<evidence type="ECO:0000256" key="1">
    <source>
        <dbReference type="ARBA" id="ARBA00004496"/>
    </source>
</evidence>
<evidence type="ECO:0000256" key="4">
    <source>
        <dbReference type="ARBA" id="ARBA00022737"/>
    </source>
</evidence>
<name>A0A557S640_9RHOO</name>
<dbReference type="AlphaFoldDB" id="A0A557S640"/>
<organism evidence="8 9">
    <name type="scientific">Denitromonas halophila</name>
    <dbReference type="NCBI Taxonomy" id="1629404"/>
    <lineage>
        <taxon>Bacteria</taxon>
        <taxon>Pseudomonadati</taxon>
        <taxon>Pseudomonadota</taxon>
        <taxon>Betaproteobacteria</taxon>
        <taxon>Rhodocyclales</taxon>
        <taxon>Zoogloeaceae</taxon>
        <taxon>Denitromonas</taxon>
    </lineage>
</organism>
<protein>
    <recommendedName>
        <fullName evidence="7">EF-hand domain-containing protein</fullName>
    </recommendedName>
</protein>
<dbReference type="SMART" id="SM00054">
    <property type="entry name" value="EFh"/>
    <property type="match status" value="4"/>
</dbReference>
<sequence length="236" mass="23908">MTSREKAMIGTVGSTSTQAWGNQVSGQQNRPPPPDFAKMFSAIDGDSDGMVTETELSQALQGSGSTQDSDDIASLLSSLDTDGDGSVGQSEFTTAMESVLGQLQAQAGMSGMRPPPPPPPDASEMFSSIDADSSGSITSTELSSAFAAQAEATGRSGPNADDFLARFDSDGDGSLTEAELTAGIEAGPPGRGGPPPGEGADEASNSSQFIANVLRHYLESASLGLTSSTSSLDTSV</sequence>
<evidence type="ECO:0000313" key="8">
    <source>
        <dbReference type="EMBL" id="TVO72865.1"/>
    </source>
</evidence>
<dbReference type="GO" id="GO:0005737">
    <property type="term" value="C:cytoplasm"/>
    <property type="evidence" value="ECO:0007669"/>
    <property type="project" value="UniProtKB-SubCell"/>
</dbReference>
<reference evidence="8 9" key="1">
    <citation type="submission" date="2019-07" db="EMBL/GenBank/DDBJ databases">
        <title>The pathways for chlorine oxyanion respiration interact through the shared metabolite chlorate.</title>
        <authorList>
            <person name="Barnum T.P."/>
            <person name="Cheng Y."/>
            <person name="Hill K.A."/>
            <person name="Lucas L.N."/>
            <person name="Carlson H.K."/>
            <person name="Coates J.D."/>
        </authorList>
    </citation>
    <scope>NUCLEOTIDE SEQUENCE [LARGE SCALE GENOMIC DNA]</scope>
    <source>
        <strain evidence="8 9">SFB-1</strain>
    </source>
</reference>
<dbReference type="PROSITE" id="PS00018">
    <property type="entry name" value="EF_HAND_1"/>
    <property type="match status" value="4"/>
</dbReference>
<proteinExistence type="predicted"/>
<dbReference type="Proteomes" id="UP000318349">
    <property type="component" value="Unassembled WGS sequence"/>
</dbReference>
<evidence type="ECO:0000256" key="2">
    <source>
        <dbReference type="ARBA" id="ARBA00022490"/>
    </source>
</evidence>
<dbReference type="PROSITE" id="PS50222">
    <property type="entry name" value="EF_HAND_2"/>
    <property type="match status" value="4"/>
</dbReference>
<dbReference type="InterPro" id="IPR002048">
    <property type="entry name" value="EF_hand_dom"/>
</dbReference>
<evidence type="ECO:0000313" key="9">
    <source>
        <dbReference type="Proteomes" id="UP000318349"/>
    </source>
</evidence>
<comment type="subcellular location">
    <subcellularLocation>
        <location evidence="1">Cytoplasm</location>
    </subcellularLocation>
</comment>
<evidence type="ECO:0000256" key="3">
    <source>
        <dbReference type="ARBA" id="ARBA00022723"/>
    </source>
</evidence>
<dbReference type="InterPro" id="IPR018247">
    <property type="entry name" value="EF_Hand_1_Ca_BS"/>
</dbReference>
<feature type="domain" description="EF-hand" evidence="7">
    <location>
        <begin position="31"/>
        <end position="66"/>
    </location>
</feature>